<dbReference type="PANTHER" id="PTHR23028:SF53">
    <property type="entry name" value="ACYL_TRANSF_3 DOMAIN-CONTAINING PROTEIN"/>
    <property type="match status" value="1"/>
</dbReference>
<protein>
    <submittedName>
        <fullName evidence="5">Acyl_transf_3 domain-containing protein</fullName>
    </submittedName>
</protein>
<dbReference type="PANTHER" id="PTHR23028">
    <property type="entry name" value="ACETYLTRANSFERASE"/>
    <property type="match status" value="1"/>
</dbReference>
<proteinExistence type="predicted"/>
<evidence type="ECO:0000313" key="3">
    <source>
        <dbReference type="EMBL" id="VDO61330.1"/>
    </source>
</evidence>
<dbReference type="Proteomes" id="UP000050761">
    <property type="component" value="Unassembled WGS sequence"/>
</dbReference>
<keyword evidence="1" id="KW-0472">Membrane</keyword>
<feature type="transmembrane region" description="Helical" evidence="1">
    <location>
        <begin position="155"/>
        <end position="174"/>
    </location>
</feature>
<evidence type="ECO:0000259" key="2">
    <source>
        <dbReference type="Pfam" id="PF01757"/>
    </source>
</evidence>
<accession>A0A183FDU6</accession>
<dbReference type="Pfam" id="PF01757">
    <property type="entry name" value="Acyl_transf_3"/>
    <property type="match status" value="1"/>
</dbReference>
<reference evidence="5" key="2">
    <citation type="submission" date="2019-09" db="UniProtKB">
        <authorList>
            <consortium name="WormBaseParasite"/>
        </authorList>
    </citation>
    <scope>IDENTIFICATION</scope>
</reference>
<evidence type="ECO:0000313" key="4">
    <source>
        <dbReference type="Proteomes" id="UP000050761"/>
    </source>
</evidence>
<evidence type="ECO:0000313" key="5">
    <source>
        <dbReference type="WBParaSite" id="HPBE_0000446101-mRNA-1"/>
    </source>
</evidence>
<keyword evidence="1" id="KW-1133">Transmembrane helix</keyword>
<reference evidence="3 4" key="1">
    <citation type="submission" date="2018-11" db="EMBL/GenBank/DDBJ databases">
        <authorList>
            <consortium name="Pathogen Informatics"/>
        </authorList>
    </citation>
    <scope>NUCLEOTIDE SEQUENCE [LARGE SCALE GENOMIC DNA]</scope>
</reference>
<dbReference type="AlphaFoldDB" id="A0A183FDU6"/>
<dbReference type="WBParaSite" id="HPBE_0000446101-mRNA-1">
    <property type="protein sequence ID" value="HPBE_0000446101-mRNA-1"/>
    <property type="gene ID" value="HPBE_0000446101"/>
</dbReference>
<accession>A0A3P7WJT7</accession>
<dbReference type="GO" id="GO:0016020">
    <property type="term" value="C:membrane"/>
    <property type="evidence" value="ECO:0007669"/>
    <property type="project" value="TreeGrafter"/>
</dbReference>
<keyword evidence="4" id="KW-1185">Reference proteome</keyword>
<dbReference type="InterPro" id="IPR002656">
    <property type="entry name" value="Acyl_transf_3_dom"/>
</dbReference>
<gene>
    <name evidence="3" type="ORF">HPBE_LOCUS4462</name>
</gene>
<evidence type="ECO:0000256" key="1">
    <source>
        <dbReference type="SAM" id="Phobius"/>
    </source>
</evidence>
<dbReference type="GO" id="GO:0000271">
    <property type="term" value="P:polysaccharide biosynthetic process"/>
    <property type="evidence" value="ECO:0007669"/>
    <property type="project" value="TreeGrafter"/>
</dbReference>
<organism evidence="4 5">
    <name type="scientific">Heligmosomoides polygyrus</name>
    <name type="common">Parasitic roundworm</name>
    <dbReference type="NCBI Taxonomy" id="6339"/>
    <lineage>
        <taxon>Eukaryota</taxon>
        <taxon>Metazoa</taxon>
        <taxon>Ecdysozoa</taxon>
        <taxon>Nematoda</taxon>
        <taxon>Chromadorea</taxon>
        <taxon>Rhabditida</taxon>
        <taxon>Rhabditina</taxon>
        <taxon>Rhabditomorpha</taxon>
        <taxon>Strongyloidea</taxon>
        <taxon>Heligmosomidae</taxon>
        <taxon>Heligmosomoides</taxon>
    </lineage>
</organism>
<dbReference type="EMBL" id="UZAH01025318">
    <property type="protein sequence ID" value="VDO61330.1"/>
    <property type="molecule type" value="Genomic_DNA"/>
</dbReference>
<dbReference type="OrthoDB" id="10061508at2759"/>
<keyword evidence="1" id="KW-0812">Transmembrane</keyword>
<name>A0A183FDU6_HELPZ</name>
<sequence>MLGASSVHSFDRFNLLSPVAPRTDLQLIRGIAIIGVVLFHFFPDHFSNGYIGVDQFFVLSGFLMSMMTERQKRFGPYEMAGFYYRRARRILPLYYLVVLICAVISKYKLFGYPMINNRESISYAANMITNIKATDSFRTPLIQLTIADDMFTHTWSIALEMQFYIIFPVFILVFRSLHKYLAYAFLLLVGESTSFTT</sequence>
<feature type="transmembrane region" description="Helical" evidence="1">
    <location>
        <begin position="27"/>
        <end position="43"/>
    </location>
</feature>
<dbReference type="GO" id="GO:0016747">
    <property type="term" value="F:acyltransferase activity, transferring groups other than amino-acyl groups"/>
    <property type="evidence" value="ECO:0007669"/>
    <property type="project" value="InterPro"/>
</dbReference>
<dbReference type="InterPro" id="IPR050879">
    <property type="entry name" value="Acyltransferase_3"/>
</dbReference>
<feature type="transmembrane region" description="Helical" evidence="1">
    <location>
        <begin position="89"/>
        <end position="107"/>
    </location>
</feature>
<feature type="domain" description="Acyltransferase 3" evidence="2">
    <location>
        <begin position="24"/>
        <end position="189"/>
    </location>
</feature>